<keyword evidence="6" id="KW-0472">Membrane</keyword>
<dbReference type="HOGENOM" id="CLU_160040_0_1_11"/>
<reference evidence="7 8" key="1">
    <citation type="journal article" date="2015" name="Genome Announc.">
        <title>Complete Genome Sequence of Corynebacterium camporealensis DSM 44610, Isolated from the Milk of a Manchega Sheep with Subclinical Mastitis.</title>
        <authorList>
            <person name="Ruckert C."/>
            <person name="Albersmeier A."/>
            <person name="Winkler A."/>
            <person name="Tauch A."/>
        </authorList>
    </citation>
    <scope>NUCLEOTIDE SEQUENCE [LARGE SCALE GENOMIC DNA]</scope>
    <source>
        <strain evidence="7 8">DSM 44610</strain>
    </source>
</reference>
<keyword evidence="4" id="KW-0812">Transmembrane</keyword>
<evidence type="ECO:0000313" key="7">
    <source>
        <dbReference type="EMBL" id="AKE40162.1"/>
    </source>
</evidence>
<evidence type="ECO:0000313" key="8">
    <source>
        <dbReference type="Proteomes" id="UP000033566"/>
    </source>
</evidence>
<proteinExistence type="inferred from homology"/>
<gene>
    <name evidence="7" type="ORF">UL81_11150</name>
</gene>
<keyword evidence="8" id="KW-1185">Reference proteome</keyword>
<keyword evidence="3" id="KW-1003">Cell membrane</keyword>
<dbReference type="PANTHER" id="PTHR33884:SF3">
    <property type="entry name" value="UPF0410 PROTEIN YMGE"/>
    <property type="match status" value="1"/>
</dbReference>
<dbReference type="InterPro" id="IPR007341">
    <property type="entry name" value="Transgly_assoc"/>
</dbReference>
<evidence type="ECO:0000256" key="2">
    <source>
        <dbReference type="ARBA" id="ARBA00011006"/>
    </source>
</evidence>
<evidence type="ECO:0000256" key="5">
    <source>
        <dbReference type="ARBA" id="ARBA00022989"/>
    </source>
</evidence>
<evidence type="ECO:0000256" key="6">
    <source>
        <dbReference type="ARBA" id="ARBA00023136"/>
    </source>
</evidence>
<evidence type="ECO:0000256" key="3">
    <source>
        <dbReference type="ARBA" id="ARBA00022475"/>
    </source>
</evidence>
<organism evidence="7 8">
    <name type="scientific">Corynebacterium camporealensis</name>
    <dbReference type="NCBI Taxonomy" id="161896"/>
    <lineage>
        <taxon>Bacteria</taxon>
        <taxon>Bacillati</taxon>
        <taxon>Actinomycetota</taxon>
        <taxon>Actinomycetes</taxon>
        <taxon>Mycobacteriales</taxon>
        <taxon>Corynebacteriaceae</taxon>
        <taxon>Corynebacterium</taxon>
    </lineage>
</organism>
<dbReference type="Pfam" id="PF04226">
    <property type="entry name" value="Transgly_assoc"/>
    <property type="match status" value="1"/>
</dbReference>
<dbReference type="PANTHER" id="PTHR33884">
    <property type="entry name" value="UPF0410 PROTEIN YMGE"/>
    <property type="match status" value="1"/>
</dbReference>
<name>A0A0F6QXS6_9CORY</name>
<evidence type="ECO:0000256" key="1">
    <source>
        <dbReference type="ARBA" id="ARBA00004651"/>
    </source>
</evidence>
<keyword evidence="5" id="KW-1133">Transmembrane helix</keyword>
<sequence>MGLGLGLFGSIIIGLIAGWLAEKIMDRNHGLATNLIVGVLGGLIGGAIASAFGADADGGWIFALIAATAGAVILLAIVGAIKGKTNS</sequence>
<comment type="similarity">
    <text evidence="2">Belongs to the UPF0410 family.</text>
</comment>
<dbReference type="RefSeq" id="WP_035107466.1">
    <property type="nucleotide sequence ID" value="NZ_CP011311.1"/>
</dbReference>
<accession>A0A0F6QXS6</accession>
<protein>
    <submittedName>
        <fullName evidence="7">Putative membrane protein</fullName>
    </submittedName>
</protein>
<dbReference type="Proteomes" id="UP000033566">
    <property type="component" value="Chromosome"/>
</dbReference>
<evidence type="ECO:0000256" key="4">
    <source>
        <dbReference type="ARBA" id="ARBA00022692"/>
    </source>
</evidence>
<comment type="subcellular location">
    <subcellularLocation>
        <location evidence="1">Cell membrane</location>
        <topology evidence="1">Multi-pass membrane protein</topology>
    </subcellularLocation>
</comment>
<dbReference type="KEGG" id="ccj:UL81_11150"/>
<dbReference type="AlphaFoldDB" id="A0A0F6QXS6"/>
<dbReference type="PATRIC" id="fig|161896.4.peg.2176"/>
<dbReference type="STRING" id="161896.UL81_11150"/>
<dbReference type="GO" id="GO:0005886">
    <property type="term" value="C:plasma membrane"/>
    <property type="evidence" value="ECO:0007669"/>
    <property type="project" value="UniProtKB-SubCell"/>
</dbReference>
<dbReference type="EMBL" id="CP011311">
    <property type="protein sequence ID" value="AKE40162.1"/>
    <property type="molecule type" value="Genomic_DNA"/>
</dbReference>